<dbReference type="OrthoDB" id="7836441at2"/>
<proteinExistence type="predicted"/>
<feature type="transmembrane region" description="Helical" evidence="1">
    <location>
        <begin position="12"/>
        <end position="33"/>
    </location>
</feature>
<dbReference type="STRING" id="65735.SAMN04488075_0167"/>
<dbReference type="Proteomes" id="UP000199125">
    <property type="component" value="Unassembled WGS sequence"/>
</dbReference>
<evidence type="ECO:0000313" key="3">
    <source>
        <dbReference type="Proteomes" id="UP000199125"/>
    </source>
</evidence>
<accession>A0A1H6JFT6</accession>
<dbReference type="EMBL" id="FNXG01000001">
    <property type="protein sequence ID" value="SEH57773.1"/>
    <property type="molecule type" value="Genomic_DNA"/>
</dbReference>
<keyword evidence="1" id="KW-0472">Membrane</keyword>
<name>A0A1H6JFT6_9RHOB</name>
<dbReference type="AlphaFoldDB" id="A0A1H6JFT6"/>
<evidence type="ECO:0000313" key="2">
    <source>
        <dbReference type="EMBL" id="SEH57773.1"/>
    </source>
</evidence>
<dbReference type="RefSeq" id="WP_090844207.1">
    <property type="nucleotide sequence ID" value="NZ_FNXG01000001.1"/>
</dbReference>
<evidence type="ECO:0000256" key="1">
    <source>
        <dbReference type="SAM" id="Phobius"/>
    </source>
</evidence>
<reference evidence="3" key="1">
    <citation type="submission" date="2016-10" db="EMBL/GenBank/DDBJ databases">
        <authorList>
            <person name="Varghese N."/>
            <person name="Submissions S."/>
        </authorList>
    </citation>
    <scope>NUCLEOTIDE SEQUENCE [LARGE SCALE GENOMIC DNA]</scope>
    <source>
        <strain evidence="3">DSM 11593</strain>
    </source>
</reference>
<gene>
    <name evidence="2" type="ORF">SAMN04488075_0167</name>
</gene>
<protein>
    <submittedName>
        <fullName evidence="2">Uncharacterized protein</fullName>
    </submittedName>
</protein>
<sequence>MPDPAASSFNPTVVAALVAAAVAVLAWPVNDWLNRRRARELRAERVDDVQRALLAEIRAHVATLENQLPRDDAAREALVAKLAMGDRTPALPHDSNERIFRAIVAEVHILPEWAIDPVVRYYGLLAVQRALAQDIRAHLADHPDNAIGVFLDYLKLSEQVLATGHEAMVILAASLQGGQAAVDALRAAWQAREGARLRQSLPAELAGLRERLSKRSLNPRGR</sequence>
<keyword evidence="3" id="KW-1185">Reference proteome</keyword>
<keyword evidence="1" id="KW-1133">Transmembrane helix</keyword>
<keyword evidence="1" id="KW-0812">Transmembrane</keyword>
<organism evidence="2 3">
    <name type="scientific">Paracoccus alkenifer</name>
    <dbReference type="NCBI Taxonomy" id="65735"/>
    <lineage>
        <taxon>Bacteria</taxon>
        <taxon>Pseudomonadati</taxon>
        <taxon>Pseudomonadota</taxon>
        <taxon>Alphaproteobacteria</taxon>
        <taxon>Rhodobacterales</taxon>
        <taxon>Paracoccaceae</taxon>
        <taxon>Paracoccus</taxon>
    </lineage>
</organism>